<feature type="domain" description="Type I restriction modification DNA specificity" evidence="4">
    <location>
        <begin position="215"/>
        <end position="367"/>
    </location>
</feature>
<dbReference type="PANTHER" id="PTHR30408">
    <property type="entry name" value="TYPE-1 RESTRICTION ENZYME ECOKI SPECIFICITY PROTEIN"/>
    <property type="match status" value="1"/>
</dbReference>
<keyword evidence="5" id="KW-0255">Endonuclease</keyword>
<dbReference type="GO" id="GO:0009307">
    <property type="term" value="P:DNA restriction-modification system"/>
    <property type="evidence" value="ECO:0007669"/>
    <property type="project" value="UniProtKB-KW"/>
</dbReference>
<evidence type="ECO:0000313" key="5">
    <source>
        <dbReference type="EMBL" id="EHQ92331.1"/>
    </source>
</evidence>
<evidence type="ECO:0000259" key="4">
    <source>
        <dbReference type="Pfam" id="PF01420"/>
    </source>
</evidence>
<dbReference type="CDD" id="cd17245">
    <property type="entry name" value="RMtype1_S_TteMORF1547P-TRD2-CR2_Aco12261I-TRD1-CR1_like"/>
    <property type="match status" value="1"/>
</dbReference>
<evidence type="ECO:0000256" key="1">
    <source>
        <dbReference type="ARBA" id="ARBA00010923"/>
    </source>
</evidence>
<evidence type="ECO:0000313" key="6">
    <source>
        <dbReference type="Proteomes" id="UP000005104"/>
    </source>
</evidence>
<dbReference type="InterPro" id="IPR052021">
    <property type="entry name" value="Type-I_RS_S_subunit"/>
</dbReference>
<sequence>MGKWVKVKLVDICDLNMGQSPESSSYNQDGDGIPFYQGNADFGELNPETRYFCNKPTKIAQKNDILLSVRAPIGALNIAMKTCCIGRGLAAITARENISDAKFLYYVLKMKHAELNQKGTGSTFKAINKQNLSEVLCPLPPLEIQRQIAKTLDTAAEIIGMRKKQLAELDNLIKSTFNDMFGDPVMNEKGWDKVSILDVCSEIVDCVNKTAPIIDGVSPYKMLRTTNIKQGKIDTKNCNYVDEQTFRKWTRRSIPRRGDVLLTREAPIGETGIIESDENLFLGQRIVSYRVNDSIILPLYLLNLMQTEYFQYQIRKLARGSTVKHLSVPECNLFEVYTPPHNLQTQFATILTKIEEQKALVKKAIDEAQLLFDSLMSEYFE</sequence>
<dbReference type="OrthoDB" id="9811611at2"/>
<gene>
    <name evidence="5" type="ORF">DesyoDRAFT_5406</name>
</gene>
<dbReference type="eggNOG" id="COG0732">
    <property type="taxonomic scope" value="Bacteria"/>
</dbReference>
<dbReference type="InterPro" id="IPR000055">
    <property type="entry name" value="Restrct_endonuc_typeI_TRD"/>
</dbReference>
<dbReference type="EMBL" id="CM001441">
    <property type="protein sequence ID" value="EHQ92331.1"/>
    <property type="molecule type" value="Genomic_DNA"/>
</dbReference>
<proteinExistence type="inferred from homology"/>
<dbReference type="SUPFAM" id="SSF116734">
    <property type="entry name" value="DNA methylase specificity domain"/>
    <property type="match status" value="2"/>
</dbReference>
<dbReference type="AlphaFoldDB" id="H5Y0S5"/>
<name>H5Y0S5_9FIRM</name>
<dbReference type="GO" id="GO:0003677">
    <property type="term" value="F:DNA binding"/>
    <property type="evidence" value="ECO:0007669"/>
    <property type="project" value="UniProtKB-KW"/>
</dbReference>
<dbReference type="GO" id="GO:0004519">
    <property type="term" value="F:endonuclease activity"/>
    <property type="evidence" value="ECO:0007669"/>
    <property type="project" value="UniProtKB-KW"/>
</dbReference>
<protein>
    <submittedName>
        <fullName evidence="5">Restriction endonuclease S subunit</fullName>
    </submittedName>
</protein>
<evidence type="ECO:0000256" key="3">
    <source>
        <dbReference type="ARBA" id="ARBA00023125"/>
    </source>
</evidence>
<organism evidence="5 6">
    <name type="scientific">Desulfosporosinus youngiae DSM 17734</name>
    <dbReference type="NCBI Taxonomy" id="768710"/>
    <lineage>
        <taxon>Bacteria</taxon>
        <taxon>Bacillati</taxon>
        <taxon>Bacillota</taxon>
        <taxon>Clostridia</taxon>
        <taxon>Eubacteriales</taxon>
        <taxon>Desulfitobacteriaceae</taxon>
        <taxon>Desulfosporosinus</taxon>
    </lineage>
</organism>
<dbReference type="Proteomes" id="UP000005104">
    <property type="component" value="Chromosome"/>
</dbReference>
<dbReference type="PANTHER" id="PTHR30408:SF12">
    <property type="entry name" value="TYPE I RESTRICTION ENZYME MJAVIII SPECIFICITY SUBUNIT"/>
    <property type="match status" value="1"/>
</dbReference>
<dbReference type="Gene3D" id="3.90.220.20">
    <property type="entry name" value="DNA methylase specificity domains"/>
    <property type="match status" value="2"/>
</dbReference>
<keyword evidence="5" id="KW-0540">Nuclease</keyword>
<keyword evidence="5" id="KW-0378">Hydrolase</keyword>
<reference evidence="5 6" key="1">
    <citation type="submission" date="2011-11" db="EMBL/GenBank/DDBJ databases">
        <title>The Noncontiguous Finished genome of Desulfosporosinus youngiae DSM 17734.</title>
        <authorList>
            <consortium name="US DOE Joint Genome Institute (JGI-PGF)"/>
            <person name="Lucas S."/>
            <person name="Han J."/>
            <person name="Lapidus A."/>
            <person name="Cheng J.-F."/>
            <person name="Goodwin L."/>
            <person name="Pitluck S."/>
            <person name="Peters L."/>
            <person name="Ovchinnikova G."/>
            <person name="Lu M."/>
            <person name="Land M.L."/>
            <person name="Hauser L."/>
            <person name="Pester M."/>
            <person name="Spring S."/>
            <person name="Ollivier B."/>
            <person name="Rattei T."/>
            <person name="Klenk H.-P."/>
            <person name="Wagner M."/>
            <person name="Loy A."/>
            <person name="Woyke T.J."/>
        </authorList>
    </citation>
    <scope>NUCLEOTIDE SEQUENCE [LARGE SCALE GENOMIC DNA]</scope>
    <source>
        <strain evidence="5 6">DSM 17734</strain>
    </source>
</reference>
<keyword evidence="3" id="KW-0238">DNA-binding</keyword>
<dbReference type="CDD" id="cd17246">
    <property type="entry name" value="RMtype1_S_SonII-TRD2-CR2_like"/>
    <property type="match status" value="1"/>
</dbReference>
<feature type="domain" description="Type I restriction modification DNA specificity" evidence="4">
    <location>
        <begin position="2"/>
        <end position="169"/>
    </location>
</feature>
<evidence type="ECO:0000256" key="2">
    <source>
        <dbReference type="ARBA" id="ARBA00022747"/>
    </source>
</evidence>
<dbReference type="REBASE" id="56435">
    <property type="entry name" value="S.Dyo17734ORF5407P"/>
</dbReference>
<comment type="similarity">
    <text evidence="1">Belongs to the type-I restriction system S methylase family.</text>
</comment>
<accession>H5Y0S5</accession>
<dbReference type="HOGENOM" id="CLU_021095_10_1_9"/>
<keyword evidence="6" id="KW-1185">Reference proteome</keyword>
<keyword evidence="2" id="KW-0680">Restriction system</keyword>
<dbReference type="InterPro" id="IPR044946">
    <property type="entry name" value="Restrct_endonuc_typeI_TRD_sf"/>
</dbReference>
<dbReference type="RefSeq" id="WP_007787657.1">
    <property type="nucleotide sequence ID" value="NZ_CM001441.1"/>
</dbReference>
<dbReference type="STRING" id="768710.DesyoDRAFT_5406"/>
<dbReference type="Pfam" id="PF01420">
    <property type="entry name" value="Methylase_S"/>
    <property type="match status" value="2"/>
</dbReference>